<comment type="caution">
    <text evidence="1">The sequence shown here is derived from an EMBL/GenBank/DDBJ whole genome shotgun (WGS) entry which is preliminary data.</text>
</comment>
<dbReference type="EMBL" id="JAHQIW010001559">
    <property type="protein sequence ID" value="KAJ1352899.1"/>
    <property type="molecule type" value="Genomic_DNA"/>
</dbReference>
<sequence length="140" mass="16015">MLQQDYGSAPSATQRLLFVKSSFQLGSSISKNDDKWRFLSQFLQQECEFGCMYEEKHRKGRILVSLDCRSAGSIIEWSGCKRFEENMNDLECICIRDGCNIDFLLKRKVLISQMVSLLKALMPACTPADERIGEEQELSC</sequence>
<accession>A0AAD5QKN4</accession>
<name>A0AAD5QKN4_PARTN</name>
<dbReference type="Proteomes" id="UP001196413">
    <property type="component" value="Unassembled WGS sequence"/>
</dbReference>
<gene>
    <name evidence="1" type="ORF">KIN20_009399</name>
</gene>
<keyword evidence="2" id="KW-1185">Reference proteome</keyword>
<organism evidence="1 2">
    <name type="scientific">Parelaphostrongylus tenuis</name>
    <name type="common">Meningeal worm</name>
    <dbReference type="NCBI Taxonomy" id="148309"/>
    <lineage>
        <taxon>Eukaryota</taxon>
        <taxon>Metazoa</taxon>
        <taxon>Ecdysozoa</taxon>
        <taxon>Nematoda</taxon>
        <taxon>Chromadorea</taxon>
        <taxon>Rhabditida</taxon>
        <taxon>Rhabditina</taxon>
        <taxon>Rhabditomorpha</taxon>
        <taxon>Strongyloidea</taxon>
        <taxon>Metastrongylidae</taxon>
        <taxon>Parelaphostrongylus</taxon>
    </lineage>
</organism>
<protein>
    <submittedName>
        <fullName evidence="1">Uncharacterized protein</fullName>
    </submittedName>
</protein>
<dbReference type="AlphaFoldDB" id="A0AAD5QKN4"/>
<evidence type="ECO:0000313" key="1">
    <source>
        <dbReference type="EMBL" id="KAJ1352899.1"/>
    </source>
</evidence>
<evidence type="ECO:0000313" key="2">
    <source>
        <dbReference type="Proteomes" id="UP001196413"/>
    </source>
</evidence>
<reference evidence="1" key="1">
    <citation type="submission" date="2021-06" db="EMBL/GenBank/DDBJ databases">
        <title>Parelaphostrongylus tenuis whole genome reference sequence.</title>
        <authorList>
            <person name="Garwood T.J."/>
            <person name="Larsen P.A."/>
            <person name="Fountain-Jones N.M."/>
            <person name="Garbe J.R."/>
            <person name="Macchietto M.G."/>
            <person name="Kania S.A."/>
            <person name="Gerhold R.W."/>
            <person name="Richards J.E."/>
            <person name="Wolf T.M."/>
        </authorList>
    </citation>
    <scope>NUCLEOTIDE SEQUENCE</scope>
    <source>
        <strain evidence="1">MNPRO001-30</strain>
        <tissue evidence="1">Meninges</tissue>
    </source>
</reference>
<proteinExistence type="predicted"/>